<dbReference type="PANTHER" id="PTHR46001:SF3">
    <property type="entry name" value="PROTEIN STILL LIFE, ISOFORM SIF TYPE 1"/>
    <property type="match status" value="1"/>
</dbReference>
<dbReference type="InterPro" id="IPR011993">
    <property type="entry name" value="PH-like_dom_sf"/>
</dbReference>
<dbReference type="InterPro" id="IPR000219">
    <property type="entry name" value="DH_dom"/>
</dbReference>
<protein>
    <recommendedName>
        <fullName evidence="6">TIAM Rac1 associated GEF 2b</fullName>
    </recommendedName>
</protein>
<dbReference type="Pfam" id="PF23014">
    <property type="entry name" value="PH_Tiam1"/>
    <property type="match status" value="1"/>
</dbReference>
<dbReference type="SUPFAM" id="SSF48065">
    <property type="entry name" value="DBL homology domain (DH-domain)"/>
    <property type="match status" value="1"/>
</dbReference>
<dbReference type="GO" id="GO:0007264">
    <property type="term" value="P:small GTPase-mediated signal transduction"/>
    <property type="evidence" value="ECO:0007669"/>
    <property type="project" value="InterPro"/>
</dbReference>
<accession>S4RNZ5</accession>
<evidence type="ECO:0000256" key="2">
    <source>
        <dbReference type="SAM" id="MobiDB-lite"/>
    </source>
</evidence>
<dbReference type="HOGENOM" id="CLU_000494_2_0_1"/>
<evidence type="ECO:0008006" key="6">
    <source>
        <dbReference type="Google" id="ProtNLM"/>
    </source>
</evidence>
<dbReference type="OMA" id="DACNADF"/>
<dbReference type="PANTHER" id="PTHR46001">
    <property type="entry name" value="TIAM (MAMMALIAN TUMOR INVASION AND METASTASIS FACTOR) HOMOLOG"/>
    <property type="match status" value="1"/>
</dbReference>
<dbReference type="STRING" id="7757.ENSPMAP00000006931"/>
<dbReference type="InterPro" id="IPR043537">
    <property type="entry name" value="Tiam1/Tiam2/Sif"/>
</dbReference>
<name>S4RNZ5_PETMA</name>
<dbReference type="Gene3D" id="2.30.29.30">
    <property type="entry name" value="Pleckstrin-homology domain (PH domain)/Phosphotyrosine-binding domain (PTB)"/>
    <property type="match status" value="2"/>
</dbReference>
<dbReference type="InterPro" id="IPR040655">
    <property type="entry name" value="TIAM1_CC-Ex"/>
</dbReference>
<dbReference type="PROSITE" id="PS00741">
    <property type="entry name" value="DH_1"/>
    <property type="match status" value="1"/>
</dbReference>
<dbReference type="Pfam" id="PF00621">
    <property type="entry name" value="RhoGEF"/>
    <property type="match status" value="1"/>
</dbReference>
<dbReference type="Pfam" id="PF18385">
    <property type="entry name" value="Tiam_CC_Ex"/>
    <property type="match status" value="1"/>
</dbReference>
<dbReference type="PROSITE" id="PS50003">
    <property type="entry name" value="PH_DOMAIN"/>
    <property type="match status" value="1"/>
</dbReference>
<feature type="domain" description="PH" evidence="3">
    <location>
        <begin position="1"/>
        <end position="77"/>
    </location>
</feature>
<reference evidence="5" key="2">
    <citation type="submission" date="2025-09" db="UniProtKB">
        <authorList>
            <consortium name="Ensembl"/>
        </authorList>
    </citation>
    <scope>IDENTIFICATION</scope>
</reference>
<dbReference type="InterPro" id="IPR035899">
    <property type="entry name" value="DBL_dom_sf"/>
</dbReference>
<dbReference type="GeneTree" id="ENSGT00940000157012"/>
<dbReference type="PROSITE" id="PS50010">
    <property type="entry name" value="DH_2"/>
    <property type="match status" value="1"/>
</dbReference>
<reference evidence="5" key="1">
    <citation type="submission" date="2025-08" db="UniProtKB">
        <authorList>
            <consortium name="Ensembl"/>
        </authorList>
    </citation>
    <scope>IDENTIFICATION</scope>
</reference>
<dbReference type="SUPFAM" id="SSF50729">
    <property type="entry name" value="PH domain-like"/>
    <property type="match status" value="2"/>
</dbReference>
<dbReference type="CDD" id="cd00160">
    <property type="entry name" value="RhoGEF"/>
    <property type="match status" value="1"/>
</dbReference>
<feature type="domain" description="DH" evidence="4">
    <location>
        <begin position="562"/>
        <end position="756"/>
    </location>
</feature>
<keyword evidence="1" id="KW-0677">Repeat</keyword>
<dbReference type="Gene3D" id="6.10.140.680">
    <property type="match status" value="1"/>
</dbReference>
<organism evidence="5">
    <name type="scientific">Petromyzon marinus</name>
    <name type="common">Sea lamprey</name>
    <dbReference type="NCBI Taxonomy" id="7757"/>
    <lineage>
        <taxon>Eukaryota</taxon>
        <taxon>Metazoa</taxon>
        <taxon>Chordata</taxon>
        <taxon>Craniata</taxon>
        <taxon>Vertebrata</taxon>
        <taxon>Cyclostomata</taxon>
        <taxon>Hyperoartia</taxon>
        <taxon>Petromyzontiformes</taxon>
        <taxon>Petromyzontidae</taxon>
        <taxon>Petromyzon</taxon>
    </lineage>
</organism>
<evidence type="ECO:0000256" key="1">
    <source>
        <dbReference type="ARBA" id="ARBA00022737"/>
    </source>
</evidence>
<dbReference type="InterPro" id="IPR055230">
    <property type="entry name" value="PH_Tiam1/2"/>
</dbReference>
<dbReference type="GO" id="GO:0005085">
    <property type="term" value="F:guanyl-nucleotide exchange factor activity"/>
    <property type="evidence" value="ECO:0007669"/>
    <property type="project" value="InterPro"/>
</dbReference>
<feature type="region of interest" description="Disordered" evidence="2">
    <location>
        <begin position="438"/>
        <end position="462"/>
    </location>
</feature>
<proteinExistence type="predicted"/>
<dbReference type="SMART" id="SM00325">
    <property type="entry name" value="RhoGEF"/>
    <property type="match status" value="1"/>
</dbReference>
<dbReference type="Pfam" id="PF00169">
    <property type="entry name" value="PH"/>
    <property type="match status" value="1"/>
</dbReference>
<dbReference type="Gene3D" id="1.20.900.10">
    <property type="entry name" value="Dbl homology (DH) domain"/>
    <property type="match status" value="1"/>
</dbReference>
<evidence type="ECO:0000259" key="3">
    <source>
        <dbReference type="PROSITE" id="PS50003"/>
    </source>
</evidence>
<dbReference type="InterPro" id="IPR001331">
    <property type="entry name" value="GDS_CDC24_CS"/>
</dbReference>
<evidence type="ECO:0000259" key="4">
    <source>
        <dbReference type="PROSITE" id="PS50010"/>
    </source>
</evidence>
<evidence type="ECO:0000313" key="5">
    <source>
        <dbReference type="Ensembl" id="ENSPMAP00000006931.1"/>
    </source>
</evidence>
<dbReference type="AlphaFoldDB" id="S4RNZ5"/>
<sequence length="926" mass="103638">GCSLLFSEAAGQTGSEQDPEPKRSLAVEGALVQALPEHPKRDFIFCLSNAHGEVFCFQAESQIELENWVTAVHSACAWALAGRSCRGGRGASGSGIGVDPAQALTSEVRDLEHRIDLDEKMRKMAELQLLTVSEPKSRKAILAQVSQWERNLERYSVDAFRLRCYLASLQGREPPNPKLVLAYVSRPVKHAMHRLGMFSASSFHALVCAREETGFRKRTFSRGLSKKKSVFASLRGLDGSGKKPGKERPRASQVSEKLHLRAVCVCDVIRHGSAYIYTYVHKQCNGGVGLGITPDCTVSSIEPLQCTILLMSPTHLRLSIRNVDESPRKCGPSPDTHWSLPTRTEILKEPNSSSVQGSPCMNVCTLIFGIFFAVINRAHATGPFVARLHLHIIADAVSDASTVMAIQRRLVGEMSKENMFESKFLEKALILNLNSPPPPPAVSSCDSWNKSERRRRGERSLPPPPPPYIWQFVEELNSNVVSLSPIDAAVCQDLKTNLRACGVRGTLEQISNYISHARRSVFRVLALELSNNLNKGSGVTSAMEPAEVAARPLSRQLTEADKLRKVILELVETERSYVKDLCTLQEIYVEPLQKEAFLSPDQLEALFGTLRELVIFQKEFLQTLEQGLSLAPDFETLEQPAHFRRVLFSLGGSFLYYSDHFKLYSAYCASHPKAQKLLETAKRDPAFGAFLDERNPRRQHSSTLESYLIKPIQRVLKYPLLLRELVSLTDADSEENYHLTEALRAMNKVASHINEMQKVYEEYGAVFDQLVVEQTGAHKEVTELSMGDLVMNAPVLWLNPHPAAVSRSKKWPEAHLFVFKKAVVLICKDHSKHKKKPCTVSCVPGSQEEPDPFKFKYMIPQTSLQVRTGTDTDSEAGAEWELVHVKSETEGRPETVFRVCCSDAEWRERMVRVVRAVLREGSRQRL</sequence>
<dbReference type="Ensembl" id="ENSPMAT00000006962.1">
    <property type="protein sequence ID" value="ENSPMAP00000006931.1"/>
    <property type="gene ID" value="ENSPMAG00000006236.1"/>
</dbReference>
<dbReference type="InterPro" id="IPR001849">
    <property type="entry name" value="PH_domain"/>
</dbReference>